<evidence type="ECO:0000256" key="3">
    <source>
        <dbReference type="ARBA" id="ARBA00023125"/>
    </source>
</evidence>
<evidence type="ECO:0000313" key="8">
    <source>
        <dbReference type="Proteomes" id="UP000822688"/>
    </source>
</evidence>
<dbReference type="GO" id="GO:0003677">
    <property type="term" value="F:DNA binding"/>
    <property type="evidence" value="ECO:0007669"/>
    <property type="project" value="UniProtKB-KW"/>
</dbReference>
<evidence type="ECO:0000313" key="7">
    <source>
        <dbReference type="EMBL" id="KAG0588540.1"/>
    </source>
</evidence>
<dbReference type="InterPro" id="IPR001471">
    <property type="entry name" value="AP2/ERF_dom"/>
</dbReference>
<organism evidence="7 8">
    <name type="scientific">Ceratodon purpureus</name>
    <name type="common">Fire moss</name>
    <name type="synonym">Dicranum purpureum</name>
    <dbReference type="NCBI Taxonomy" id="3225"/>
    <lineage>
        <taxon>Eukaryota</taxon>
        <taxon>Viridiplantae</taxon>
        <taxon>Streptophyta</taxon>
        <taxon>Embryophyta</taxon>
        <taxon>Bryophyta</taxon>
        <taxon>Bryophytina</taxon>
        <taxon>Bryopsida</taxon>
        <taxon>Dicranidae</taxon>
        <taxon>Pseudoditrichales</taxon>
        <taxon>Ditrichaceae</taxon>
        <taxon>Ceratodon</taxon>
    </lineage>
</organism>
<dbReference type="PROSITE" id="PS51032">
    <property type="entry name" value="AP2_ERF"/>
    <property type="match status" value="1"/>
</dbReference>
<evidence type="ECO:0000256" key="4">
    <source>
        <dbReference type="ARBA" id="ARBA00023163"/>
    </source>
</evidence>
<dbReference type="GO" id="GO:0003700">
    <property type="term" value="F:DNA-binding transcription factor activity"/>
    <property type="evidence" value="ECO:0007669"/>
    <property type="project" value="InterPro"/>
</dbReference>
<dbReference type="Gene3D" id="3.30.730.10">
    <property type="entry name" value="AP2/ERF domain"/>
    <property type="match status" value="1"/>
</dbReference>
<comment type="caution">
    <text evidence="7">The sequence shown here is derived from an EMBL/GenBank/DDBJ whole genome shotgun (WGS) entry which is preliminary data.</text>
</comment>
<dbReference type="AlphaFoldDB" id="A0A8T0IXR6"/>
<evidence type="ECO:0000256" key="5">
    <source>
        <dbReference type="ARBA" id="ARBA00023242"/>
    </source>
</evidence>
<dbReference type="InterPro" id="IPR045277">
    <property type="entry name" value="DRE1A-I"/>
</dbReference>
<dbReference type="GO" id="GO:0005634">
    <property type="term" value="C:nucleus"/>
    <property type="evidence" value="ECO:0007669"/>
    <property type="project" value="UniProtKB-SubCell"/>
</dbReference>
<protein>
    <recommendedName>
        <fullName evidence="6">AP2/ERF domain-containing protein</fullName>
    </recommendedName>
</protein>
<keyword evidence="4" id="KW-0804">Transcription</keyword>
<dbReference type="InterPro" id="IPR036955">
    <property type="entry name" value="AP2/ERF_dom_sf"/>
</dbReference>
<keyword evidence="5" id="KW-0539">Nucleus</keyword>
<evidence type="ECO:0000256" key="2">
    <source>
        <dbReference type="ARBA" id="ARBA00023015"/>
    </source>
</evidence>
<dbReference type="PANTHER" id="PTHR31839">
    <property type="entry name" value="DEHYDRATION-RESPONSIVE ELEMENT-BINDING PROTEIN 1D"/>
    <property type="match status" value="1"/>
</dbReference>
<comment type="subcellular location">
    <subcellularLocation>
        <location evidence="1">Nucleus</location>
    </subcellularLocation>
</comment>
<evidence type="ECO:0000259" key="6">
    <source>
        <dbReference type="PROSITE" id="PS51032"/>
    </source>
</evidence>
<accession>A0A8T0IXR6</accession>
<keyword evidence="2" id="KW-0805">Transcription regulation</keyword>
<gene>
    <name evidence="7" type="ORF">KC19_2G250200</name>
</gene>
<keyword evidence="8" id="KW-1185">Reference proteome</keyword>
<sequence length="270" mass="30206">MSDFAFDEGQLWSPYSELARNSDSFQFLSTAGACPASVLSDNCIIDSEMFDELDTVMDDDARLKFILSEFQEFLTDPLPSIMGYEEPGDNHDIPDVHPSTCAAIGIVFNPETNLVPSAANRSASVRCRWPNFVWLICACNRFSNAAAAAAASLRAKVPQTRNVLKGVMKKKNKYVCEMRIMKKMQKEKNKLIGKVWLGTYKTEAQAARALDVGKFFFNSKDVKSFSNPSSETILSQLSYLLAQPLEELVKNVKKLAKHYSENDSLQNFVL</sequence>
<dbReference type="EMBL" id="CM026422">
    <property type="protein sequence ID" value="KAG0588540.1"/>
    <property type="molecule type" value="Genomic_DNA"/>
</dbReference>
<keyword evidence="3" id="KW-0238">DNA-binding</keyword>
<reference evidence="7" key="1">
    <citation type="submission" date="2020-06" db="EMBL/GenBank/DDBJ databases">
        <title>WGS assembly of Ceratodon purpureus strain R40.</title>
        <authorList>
            <person name="Carey S.B."/>
            <person name="Jenkins J."/>
            <person name="Shu S."/>
            <person name="Lovell J.T."/>
            <person name="Sreedasyam A."/>
            <person name="Maumus F."/>
            <person name="Tiley G.P."/>
            <person name="Fernandez-Pozo N."/>
            <person name="Barry K."/>
            <person name="Chen C."/>
            <person name="Wang M."/>
            <person name="Lipzen A."/>
            <person name="Daum C."/>
            <person name="Saski C.A."/>
            <person name="Payton A.C."/>
            <person name="Mcbreen J.C."/>
            <person name="Conrad R.E."/>
            <person name="Kollar L.M."/>
            <person name="Olsson S."/>
            <person name="Huttunen S."/>
            <person name="Landis J.B."/>
            <person name="Wickett N.J."/>
            <person name="Johnson M.G."/>
            <person name="Rensing S.A."/>
            <person name="Grimwood J."/>
            <person name="Schmutz J."/>
            <person name="Mcdaniel S.F."/>
        </authorList>
    </citation>
    <scope>NUCLEOTIDE SEQUENCE</scope>
    <source>
        <strain evidence="7">R40</strain>
    </source>
</reference>
<name>A0A8T0IXR6_CERPU</name>
<evidence type="ECO:0000256" key="1">
    <source>
        <dbReference type="ARBA" id="ARBA00004123"/>
    </source>
</evidence>
<proteinExistence type="predicted"/>
<dbReference type="PANTHER" id="PTHR31839:SF2">
    <property type="entry name" value="DEHYDRATION-RESPONSIVE ELEMENT-BINDING PROTEIN 1D"/>
    <property type="match status" value="1"/>
</dbReference>
<feature type="domain" description="AP2/ERF" evidence="6">
    <location>
        <begin position="163"/>
        <end position="228"/>
    </location>
</feature>
<dbReference type="Proteomes" id="UP000822688">
    <property type="component" value="Chromosome 2"/>
</dbReference>